<protein>
    <submittedName>
        <fullName evidence="1">Uncharacterized protein</fullName>
    </submittedName>
</protein>
<dbReference type="GeneID" id="7201801"/>
<keyword evidence="2" id="KW-1185">Reference proteome</keyword>
<dbReference type="AlphaFoldDB" id="B7G193"/>
<dbReference type="EMBL" id="CM000613">
    <property type="protein sequence ID" value="EEC47464.1"/>
    <property type="molecule type" value="Genomic_DNA"/>
</dbReference>
<dbReference type="Proteomes" id="UP000000759">
    <property type="component" value="Chromosome 10"/>
</dbReference>
<organism evidence="1 2">
    <name type="scientific">Phaeodactylum tricornutum (strain CCAP 1055/1)</name>
    <dbReference type="NCBI Taxonomy" id="556484"/>
    <lineage>
        <taxon>Eukaryota</taxon>
        <taxon>Sar</taxon>
        <taxon>Stramenopiles</taxon>
        <taxon>Ochrophyta</taxon>
        <taxon>Bacillariophyta</taxon>
        <taxon>Bacillariophyceae</taxon>
        <taxon>Bacillariophycidae</taxon>
        <taxon>Naviculales</taxon>
        <taxon>Phaeodactylaceae</taxon>
        <taxon>Phaeodactylum</taxon>
    </lineage>
</organism>
<dbReference type="PaxDb" id="2850-Phatr36405"/>
<proteinExistence type="predicted"/>
<dbReference type="OrthoDB" id="54627at2759"/>
<gene>
    <name evidence="1" type="ORF">PHATRDRAFT_36405</name>
</gene>
<sequence length="308" mass="34448">MDPLEHVLVNLLGATLLDLPYCCFFAEYGITQATLVPVASAAPATSVVASVARSTLEKSSAAKFRKTIKNHSVAYPLFNEDHLWVTWSTNICIKLRIHGVQLVLDHDYVPQTDEEVETFLEMQNFVFGIFSDTLLTSHARGILHIDDLDAQADINAQIMAMSIETKLTLYSLATSRAKTCVAFLTTWCNVIYDLEHITDFQLPDHQKIVCLKSAVRLHPQLKLFLGNVQLYSCTHVGKSANDSDFEYIYDLMLEHATDIDHTDLEDGKTPESQGTVALNDWDAPSVDEEDALSADEKVSFLLWIHSMP</sequence>
<reference evidence="2" key="2">
    <citation type="submission" date="2008-08" db="EMBL/GenBank/DDBJ databases">
        <authorList>
            <consortium name="Diatom Consortium"/>
            <person name="Grigoriev I."/>
            <person name="Grimwood J."/>
            <person name="Kuo A."/>
            <person name="Otillar R.P."/>
            <person name="Salamov A."/>
            <person name="Detter J.C."/>
            <person name="Lindquist E."/>
            <person name="Shapiro H."/>
            <person name="Lucas S."/>
            <person name="Glavina del Rio T."/>
            <person name="Pitluck S."/>
            <person name="Rokhsar D."/>
            <person name="Bowler C."/>
        </authorList>
    </citation>
    <scope>GENOME REANNOTATION</scope>
    <source>
        <strain evidence="2">CCAP 1055/1</strain>
    </source>
</reference>
<accession>B7G193</accession>
<name>B7G193_PHATC</name>
<dbReference type="KEGG" id="pti:PHATRDRAFT_36405"/>
<evidence type="ECO:0000313" key="2">
    <source>
        <dbReference type="Proteomes" id="UP000000759"/>
    </source>
</evidence>
<reference evidence="1 2" key="1">
    <citation type="journal article" date="2008" name="Nature">
        <title>The Phaeodactylum genome reveals the evolutionary history of diatom genomes.</title>
        <authorList>
            <person name="Bowler C."/>
            <person name="Allen A.E."/>
            <person name="Badger J.H."/>
            <person name="Grimwood J."/>
            <person name="Jabbari K."/>
            <person name="Kuo A."/>
            <person name="Maheswari U."/>
            <person name="Martens C."/>
            <person name="Maumus F."/>
            <person name="Otillar R.P."/>
            <person name="Rayko E."/>
            <person name="Salamov A."/>
            <person name="Vandepoele K."/>
            <person name="Beszteri B."/>
            <person name="Gruber A."/>
            <person name="Heijde M."/>
            <person name="Katinka M."/>
            <person name="Mock T."/>
            <person name="Valentin K."/>
            <person name="Verret F."/>
            <person name="Berges J.A."/>
            <person name="Brownlee C."/>
            <person name="Cadoret J.P."/>
            <person name="Chiovitti A."/>
            <person name="Choi C.J."/>
            <person name="Coesel S."/>
            <person name="De Martino A."/>
            <person name="Detter J.C."/>
            <person name="Durkin C."/>
            <person name="Falciatore A."/>
            <person name="Fournet J."/>
            <person name="Haruta M."/>
            <person name="Huysman M.J."/>
            <person name="Jenkins B.D."/>
            <person name="Jiroutova K."/>
            <person name="Jorgensen R.E."/>
            <person name="Joubert Y."/>
            <person name="Kaplan A."/>
            <person name="Kroger N."/>
            <person name="Kroth P.G."/>
            <person name="La Roche J."/>
            <person name="Lindquist E."/>
            <person name="Lommer M."/>
            <person name="Martin-Jezequel V."/>
            <person name="Lopez P.J."/>
            <person name="Lucas S."/>
            <person name="Mangogna M."/>
            <person name="McGinnis K."/>
            <person name="Medlin L.K."/>
            <person name="Montsant A."/>
            <person name="Oudot-Le Secq M.P."/>
            <person name="Napoli C."/>
            <person name="Obornik M."/>
            <person name="Parker M.S."/>
            <person name="Petit J.L."/>
            <person name="Porcel B.M."/>
            <person name="Poulsen N."/>
            <person name="Robison M."/>
            <person name="Rychlewski L."/>
            <person name="Rynearson T.A."/>
            <person name="Schmutz J."/>
            <person name="Shapiro H."/>
            <person name="Siaut M."/>
            <person name="Stanley M."/>
            <person name="Sussman M.R."/>
            <person name="Taylor A.R."/>
            <person name="Vardi A."/>
            <person name="von Dassow P."/>
            <person name="Vyverman W."/>
            <person name="Willis A."/>
            <person name="Wyrwicz L.S."/>
            <person name="Rokhsar D.S."/>
            <person name="Weissenbach J."/>
            <person name="Armbrust E.V."/>
            <person name="Green B.R."/>
            <person name="Van de Peer Y."/>
            <person name="Grigoriev I.V."/>
        </authorList>
    </citation>
    <scope>NUCLEOTIDE SEQUENCE [LARGE SCALE GENOMIC DNA]</scope>
    <source>
        <strain evidence="1 2">CCAP 1055/1</strain>
    </source>
</reference>
<dbReference type="RefSeq" id="XP_002180812.1">
    <property type="nucleotide sequence ID" value="XM_002180776.1"/>
</dbReference>
<evidence type="ECO:0000313" key="1">
    <source>
        <dbReference type="EMBL" id="EEC47464.1"/>
    </source>
</evidence>
<dbReference type="InParanoid" id="B7G193"/>